<feature type="region of interest" description="Disordered" evidence="1">
    <location>
        <begin position="1"/>
        <end position="22"/>
    </location>
</feature>
<evidence type="ECO:0000256" key="1">
    <source>
        <dbReference type="SAM" id="MobiDB-lite"/>
    </source>
</evidence>
<reference evidence="2 4" key="2">
    <citation type="journal article" date="2013" name="Nature">
        <title>Insights into bilaterian evolution from three spiralian genomes.</title>
        <authorList>
            <person name="Simakov O."/>
            <person name="Marletaz F."/>
            <person name="Cho S.J."/>
            <person name="Edsinger-Gonzales E."/>
            <person name="Havlak P."/>
            <person name="Hellsten U."/>
            <person name="Kuo D.H."/>
            <person name="Larsson T."/>
            <person name="Lv J."/>
            <person name="Arendt D."/>
            <person name="Savage R."/>
            <person name="Osoegawa K."/>
            <person name="de Jong P."/>
            <person name="Grimwood J."/>
            <person name="Chapman J.A."/>
            <person name="Shapiro H."/>
            <person name="Aerts A."/>
            <person name="Otillar R.P."/>
            <person name="Terry A.Y."/>
            <person name="Boore J.L."/>
            <person name="Grigoriev I.V."/>
            <person name="Lindberg D.R."/>
            <person name="Seaver E.C."/>
            <person name="Weisblat D.A."/>
            <person name="Putnam N.H."/>
            <person name="Rokhsar D.S."/>
        </authorList>
    </citation>
    <scope>NUCLEOTIDE SEQUENCE</scope>
</reference>
<dbReference type="EnsemblMetazoa" id="HelroT183037">
    <property type="protein sequence ID" value="HelroP183037"/>
    <property type="gene ID" value="HelroG183037"/>
</dbReference>
<keyword evidence="4" id="KW-1185">Reference proteome</keyword>
<reference evidence="4" key="1">
    <citation type="submission" date="2012-12" db="EMBL/GenBank/DDBJ databases">
        <authorList>
            <person name="Hellsten U."/>
            <person name="Grimwood J."/>
            <person name="Chapman J.A."/>
            <person name="Shapiro H."/>
            <person name="Aerts A."/>
            <person name="Otillar R.P."/>
            <person name="Terry A.Y."/>
            <person name="Boore J.L."/>
            <person name="Simakov O."/>
            <person name="Marletaz F."/>
            <person name="Cho S.-J."/>
            <person name="Edsinger-Gonzales E."/>
            <person name="Havlak P."/>
            <person name="Kuo D.-H."/>
            <person name="Larsson T."/>
            <person name="Lv J."/>
            <person name="Arendt D."/>
            <person name="Savage R."/>
            <person name="Osoegawa K."/>
            <person name="de Jong P."/>
            <person name="Lindberg D.R."/>
            <person name="Seaver E.C."/>
            <person name="Weisblat D.A."/>
            <person name="Putnam N.H."/>
            <person name="Grigoriev I.V."/>
            <person name="Rokhsar D.S."/>
        </authorList>
    </citation>
    <scope>NUCLEOTIDE SEQUENCE</scope>
</reference>
<gene>
    <name evidence="3" type="primary">20208833</name>
    <name evidence="2" type="ORF">HELRODRAFT_183037</name>
</gene>
<proteinExistence type="predicted"/>
<protein>
    <submittedName>
        <fullName evidence="2 3">Uncharacterized protein</fullName>
    </submittedName>
</protein>
<dbReference type="HOGENOM" id="CLU_1241325_0_0_1"/>
<evidence type="ECO:0000313" key="2">
    <source>
        <dbReference type="EMBL" id="ESN89918.1"/>
    </source>
</evidence>
<accession>T1FJ34</accession>
<dbReference type="CTD" id="20208833"/>
<evidence type="ECO:0000313" key="4">
    <source>
        <dbReference type="Proteomes" id="UP000015101"/>
    </source>
</evidence>
<feature type="compositionally biased region" description="Basic and acidic residues" evidence="1">
    <location>
        <begin position="1"/>
        <end position="21"/>
    </location>
</feature>
<dbReference type="GeneID" id="20208833"/>
<feature type="region of interest" description="Disordered" evidence="1">
    <location>
        <begin position="183"/>
        <end position="223"/>
    </location>
</feature>
<reference evidence="3" key="3">
    <citation type="submission" date="2015-06" db="UniProtKB">
        <authorList>
            <consortium name="EnsemblMetazoa"/>
        </authorList>
    </citation>
    <scope>IDENTIFICATION</scope>
</reference>
<dbReference type="EMBL" id="AMQM01008540">
    <property type="status" value="NOT_ANNOTATED_CDS"/>
    <property type="molecule type" value="Genomic_DNA"/>
</dbReference>
<dbReference type="EMBL" id="KB097792">
    <property type="protein sequence ID" value="ESN89918.1"/>
    <property type="molecule type" value="Genomic_DNA"/>
</dbReference>
<organism evidence="3 4">
    <name type="scientific">Helobdella robusta</name>
    <name type="common">Californian leech</name>
    <dbReference type="NCBI Taxonomy" id="6412"/>
    <lineage>
        <taxon>Eukaryota</taxon>
        <taxon>Metazoa</taxon>
        <taxon>Spiralia</taxon>
        <taxon>Lophotrochozoa</taxon>
        <taxon>Annelida</taxon>
        <taxon>Clitellata</taxon>
        <taxon>Hirudinea</taxon>
        <taxon>Rhynchobdellida</taxon>
        <taxon>Glossiphoniidae</taxon>
        <taxon>Helobdella</taxon>
    </lineage>
</organism>
<dbReference type="AlphaFoldDB" id="T1FJ34"/>
<dbReference type="KEGG" id="hro:HELRODRAFT_183037"/>
<dbReference type="RefSeq" id="XP_009032001.1">
    <property type="nucleotide sequence ID" value="XM_009033753.1"/>
</dbReference>
<name>T1FJ34_HELRO</name>
<evidence type="ECO:0000313" key="3">
    <source>
        <dbReference type="EnsemblMetazoa" id="HelroP183037"/>
    </source>
</evidence>
<sequence length="223" mass="26410">MEKKGTAMSLRRSEFHSDRPKNLRLVNTGGEYISPEFKSYLLNKPHIYRDYVKEIKSPNVVEKSPVVKVSPLVRAPPCKKKGKTVSVSRPLTSRVERLRYGITEEGVEEDDSEKAKERIKTERTKKRKISENLRKFVLMLPKMIWKEVRSRINEEKEQLATSADFDLDEAIKRQRRRMMLDHPHPRHDTLRRNRPMLEKYKLFDDQSSERTMPKDESDSKEEK</sequence>
<dbReference type="InParanoid" id="T1FJ34"/>
<dbReference type="Proteomes" id="UP000015101">
    <property type="component" value="Unassembled WGS sequence"/>
</dbReference>